<dbReference type="EMBL" id="AL023093">
    <property type="protein sequence ID" value="CAA18802.1"/>
    <property type="molecule type" value="Genomic_DNA"/>
</dbReference>
<dbReference type="AlphaFoldDB" id="O69536"/>
<proteinExistence type="predicted"/>
<reference evidence="1" key="3">
    <citation type="submission" date="1998-04" db="EMBL/GenBank/DDBJ databases">
        <authorList>
            <person name="Parkhill J."/>
            <person name="Barrell B.G."/>
            <person name="Rajandream M.A."/>
        </authorList>
    </citation>
    <scope>NUCLEOTIDE SEQUENCE</scope>
</reference>
<accession>O69536</accession>
<reference evidence="1" key="2">
    <citation type="submission" date="1998-04" db="EMBL/GenBank/DDBJ databases">
        <authorList>
            <person name="Badcock K."/>
            <person name="Churcher C.M."/>
        </authorList>
    </citation>
    <scope>NUCLEOTIDE SEQUENCE</scope>
</reference>
<gene>
    <name evidence="1" type="primary">MLCB2548.15</name>
</gene>
<organism evidence="1">
    <name type="scientific">Mycobacterium leprae</name>
    <dbReference type="NCBI Taxonomy" id="1769"/>
    <lineage>
        <taxon>Bacteria</taxon>
        <taxon>Bacillati</taxon>
        <taxon>Actinomycetota</taxon>
        <taxon>Actinomycetes</taxon>
        <taxon>Mycobacteriales</taxon>
        <taxon>Mycobacteriaceae</taxon>
        <taxon>Mycobacterium</taxon>
    </lineage>
</organism>
<name>O69536_MYCLR</name>
<protein>
    <submittedName>
        <fullName evidence="1">Uncharacterized protein MLCB2548.15</fullName>
    </submittedName>
</protein>
<evidence type="ECO:0000313" key="1">
    <source>
        <dbReference type="EMBL" id="CAA18802.1"/>
    </source>
</evidence>
<sequence>MVTTQQRALQNPTVECSDQQTIVPAPLSDRFVRHHSYYRHYRRLKCLIRSRFVTWLQPRWLPRTTSSRPYGPADGRRDGIAMASNVLEPGQAKHQHRYTVVDGFKQTTADAASAIELSPWRWRPATMVADSEALGQRVPQVGTLMN</sequence>
<reference evidence="1" key="1">
    <citation type="journal article" date="1993" name="Mol. Microbiol.">
        <title>Use of an ordered cosmid library to deduce the genomic organization of Mycobacterium leprae.</title>
        <authorList>
            <person name="Eiglmeier K."/>
            <person name="Honore N."/>
            <person name="Woods S.A."/>
            <person name="Caudron B."/>
            <person name="Cole S.T."/>
        </authorList>
    </citation>
    <scope>NUCLEOTIDE SEQUENCE</scope>
</reference>